<feature type="chain" id="PRO_5023109574" description="SecDF P1 head subdomain domain-containing protein" evidence="1">
    <location>
        <begin position="24"/>
        <end position="125"/>
    </location>
</feature>
<evidence type="ECO:0000313" key="4">
    <source>
        <dbReference type="Proteomes" id="UP000315364"/>
    </source>
</evidence>
<keyword evidence="1" id="KW-0732">Signal</keyword>
<sequence length="125" mass="13115">MASRRALAGAVMSMLLLVPSALAADILLAVETATASRDPFTALPTVEIVLTPEARKAFAKLTLEHIGDVIELRVDGELLTSPVVQTPIMDGVVVISGALTEADANALADRLADQASRITLTPLER</sequence>
<evidence type="ECO:0000259" key="2">
    <source>
        <dbReference type="Pfam" id="PF22599"/>
    </source>
</evidence>
<name>A0A5B8LSZ5_9HYPH</name>
<gene>
    <name evidence="3" type="ORF">FPZ08_11865</name>
</gene>
<feature type="signal peptide" evidence="1">
    <location>
        <begin position="1"/>
        <end position="23"/>
    </location>
</feature>
<proteinExistence type="predicted"/>
<feature type="domain" description="SecDF P1 head subdomain" evidence="2">
    <location>
        <begin position="30"/>
        <end position="110"/>
    </location>
</feature>
<organism evidence="3 4">
    <name type="scientific">Devosia ginsengisoli</name>
    <dbReference type="NCBI Taxonomy" id="400770"/>
    <lineage>
        <taxon>Bacteria</taxon>
        <taxon>Pseudomonadati</taxon>
        <taxon>Pseudomonadota</taxon>
        <taxon>Alphaproteobacteria</taxon>
        <taxon>Hyphomicrobiales</taxon>
        <taxon>Devosiaceae</taxon>
        <taxon>Devosia</taxon>
    </lineage>
</organism>
<dbReference type="OrthoDB" id="8082136at2"/>
<dbReference type="Proteomes" id="UP000315364">
    <property type="component" value="Chromosome"/>
</dbReference>
<dbReference type="AlphaFoldDB" id="A0A5B8LSZ5"/>
<dbReference type="RefSeq" id="WP_146290220.1">
    <property type="nucleotide sequence ID" value="NZ_CP042304.1"/>
</dbReference>
<protein>
    <recommendedName>
        <fullName evidence="2">SecDF P1 head subdomain domain-containing protein</fullName>
    </recommendedName>
</protein>
<dbReference type="KEGG" id="dea:FPZ08_11865"/>
<evidence type="ECO:0000313" key="3">
    <source>
        <dbReference type="EMBL" id="QDZ11398.1"/>
    </source>
</evidence>
<accession>A0A5B8LSZ5</accession>
<dbReference type="EMBL" id="CP042304">
    <property type="protein sequence ID" value="QDZ11398.1"/>
    <property type="molecule type" value="Genomic_DNA"/>
</dbReference>
<dbReference type="Pfam" id="PF22599">
    <property type="entry name" value="SecDF_P1_head"/>
    <property type="match status" value="1"/>
</dbReference>
<evidence type="ECO:0000256" key="1">
    <source>
        <dbReference type="SAM" id="SignalP"/>
    </source>
</evidence>
<reference evidence="3 4" key="1">
    <citation type="submission" date="2019-07" db="EMBL/GenBank/DDBJ databases">
        <title>Full genome sequence of Devosia sp. Gsoil 520.</title>
        <authorList>
            <person name="Im W.-T."/>
        </authorList>
    </citation>
    <scope>NUCLEOTIDE SEQUENCE [LARGE SCALE GENOMIC DNA]</scope>
    <source>
        <strain evidence="3 4">Gsoil 520</strain>
    </source>
</reference>
<dbReference type="InterPro" id="IPR054384">
    <property type="entry name" value="SecDF_P1_head"/>
</dbReference>
<keyword evidence="4" id="KW-1185">Reference proteome</keyword>
<dbReference type="Gene3D" id="3.30.1360.200">
    <property type="match status" value="1"/>
</dbReference>